<dbReference type="GO" id="GO:0016301">
    <property type="term" value="F:kinase activity"/>
    <property type="evidence" value="ECO:0007669"/>
    <property type="project" value="UniProtKB-KW"/>
</dbReference>
<dbReference type="GO" id="GO:1990170">
    <property type="term" value="P:stress response to cadmium ion"/>
    <property type="evidence" value="ECO:0007669"/>
    <property type="project" value="TreeGrafter"/>
</dbReference>
<dbReference type="Gene3D" id="4.10.860.10">
    <property type="entry name" value="UVR domain"/>
    <property type="match status" value="1"/>
</dbReference>
<dbReference type="GO" id="GO:0005507">
    <property type="term" value="F:copper ion binding"/>
    <property type="evidence" value="ECO:0007669"/>
    <property type="project" value="TreeGrafter"/>
</dbReference>
<dbReference type="GO" id="GO:0046870">
    <property type="term" value="F:cadmium ion binding"/>
    <property type="evidence" value="ECO:0007669"/>
    <property type="project" value="TreeGrafter"/>
</dbReference>
<dbReference type="SUPFAM" id="SSF46600">
    <property type="entry name" value="C-terminal UvrC-binding domain of UvrB"/>
    <property type="match status" value="1"/>
</dbReference>
<dbReference type="Pfam" id="PF02151">
    <property type="entry name" value="UVR"/>
    <property type="match status" value="1"/>
</dbReference>
<dbReference type="OrthoDB" id="9788704at2"/>
<dbReference type="PANTHER" id="PTHR38430">
    <property type="entry name" value="PROTEIN-ARGININE KINASE ACTIVATOR PROTEIN"/>
    <property type="match status" value="1"/>
</dbReference>
<proteinExistence type="predicted"/>
<keyword evidence="2" id="KW-0418">Kinase</keyword>
<dbReference type="AlphaFoldDB" id="A0A662Z3R9"/>
<accession>A0A662Z3R9</accession>
<dbReference type="PROSITE" id="PS50151">
    <property type="entry name" value="UVR"/>
    <property type="match status" value="1"/>
</dbReference>
<evidence type="ECO:0000313" key="2">
    <source>
        <dbReference type="EMBL" id="SEW06325.1"/>
    </source>
</evidence>
<dbReference type="InterPro" id="IPR036876">
    <property type="entry name" value="UVR_dom_sf"/>
</dbReference>
<dbReference type="InterPro" id="IPR001943">
    <property type="entry name" value="UVR_dom"/>
</dbReference>
<evidence type="ECO:0000313" key="3">
    <source>
        <dbReference type="Proteomes" id="UP000243605"/>
    </source>
</evidence>
<dbReference type="EMBL" id="FOIT01000004">
    <property type="protein sequence ID" value="SEW06325.1"/>
    <property type="molecule type" value="Genomic_DNA"/>
</dbReference>
<reference evidence="2 3" key="1">
    <citation type="submission" date="2016-10" db="EMBL/GenBank/DDBJ databases">
        <authorList>
            <person name="Varghese N."/>
            <person name="Submissions S."/>
        </authorList>
    </citation>
    <scope>NUCLEOTIDE SEQUENCE [LARGE SCALE GENOMIC DNA]</scope>
    <source>
        <strain evidence="2 3">IBRC-M10081</strain>
    </source>
</reference>
<feature type="domain" description="UVR" evidence="1">
    <location>
        <begin position="131"/>
        <end position="166"/>
    </location>
</feature>
<keyword evidence="2" id="KW-0808">Transferase</keyword>
<dbReference type="PANTHER" id="PTHR38430:SF1">
    <property type="entry name" value="PROTEIN-ARGININE KINASE ACTIVATOR PROTEIN"/>
    <property type="match status" value="1"/>
</dbReference>
<name>A0A662Z3R9_9STAP</name>
<keyword evidence="3" id="KW-1185">Reference proteome</keyword>
<dbReference type="RefSeq" id="WP_091475227.1">
    <property type="nucleotide sequence ID" value="NZ_FOIT01000004.1"/>
</dbReference>
<protein>
    <submittedName>
        <fullName evidence="2">Protein arginine kinase activator</fullName>
    </submittedName>
</protein>
<gene>
    <name evidence="2" type="ORF">SAMN05192557_1428</name>
</gene>
<evidence type="ECO:0000259" key="1">
    <source>
        <dbReference type="PROSITE" id="PS50151"/>
    </source>
</evidence>
<dbReference type="GO" id="GO:0050897">
    <property type="term" value="F:cobalt ion binding"/>
    <property type="evidence" value="ECO:0007669"/>
    <property type="project" value="TreeGrafter"/>
</dbReference>
<dbReference type="GO" id="GO:1990169">
    <property type="term" value="P:stress response to copper ion"/>
    <property type="evidence" value="ECO:0007669"/>
    <property type="project" value="TreeGrafter"/>
</dbReference>
<dbReference type="PIRSF" id="PIRSF015034">
    <property type="entry name" value="YacH"/>
    <property type="match status" value="1"/>
</dbReference>
<organism evidence="2 3">
    <name type="scientific">Aliicoccus persicus</name>
    <dbReference type="NCBI Taxonomy" id="930138"/>
    <lineage>
        <taxon>Bacteria</taxon>
        <taxon>Bacillati</taxon>
        <taxon>Bacillota</taxon>
        <taxon>Bacilli</taxon>
        <taxon>Bacillales</taxon>
        <taxon>Staphylococcaceae</taxon>
        <taxon>Aliicoccus</taxon>
    </lineage>
</organism>
<sequence length="171" mass="19390">MKCENCQINEAVIHVSKGTGFQKYDQYLCESCANASFDVYLSHNKDHSNINQLLKALSNMQRKQYRDRPVKRCESCGSTVDSILKHAKFGCADCYRTFPDTTKEIIARVQANQVTHVGKVPESALEHLKVKQQIENLKSELDALVEKQNFEDAVIVRDKIRALEGGDIDEL</sequence>
<dbReference type="Proteomes" id="UP000243605">
    <property type="component" value="Unassembled WGS sequence"/>
</dbReference>
<dbReference type="GO" id="GO:0008270">
    <property type="term" value="F:zinc ion binding"/>
    <property type="evidence" value="ECO:0007669"/>
    <property type="project" value="TreeGrafter"/>
</dbReference>
<dbReference type="InterPro" id="IPR025542">
    <property type="entry name" value="YacH"/>
</dbReference>